<dbReference type="EMBL" id="BPLQ01003724">
    <property type="protein sequence ID" value="GIY02708.1"/>
    <property type="molecule type" value="Genomic_DNA"/>
</dbReference>
<feature type="compositionally biased region" description="Basic and acidic residues" evidence="1">
    <location>
        <begin position="26"/>
        <end position="52"/>
    </location>
</feature>
<accession>A0AAV4PYH1</accession>
<dbReference type="Proteomes" id="UP001054837">
    <property type="component" value="Unassembled WGS sequence"/>
</dbReference>
<evidence type="ECO:0000256" key="1">
    <source>
        <dbReference type="SAM" id="MobiDB-lite"/>
    </source>
</evidence>
<feature type="compositionally biased region" description="Basic residues" evidence="1">
    <location>
        <begin position="15"/>
        <end position="25"/>
    </location>
</feature>
<comment type="caution">
    <text evidence="2">The sequence shown here is derived from an EMBL/GenBank/DDBJ whole genome shotgun (WGS) entry which is preliminary data.</text>
</comment>
<name>A0AAV4PYH1_9ARAC</name>
<evidence type="ECO:0000313" key="3">
    <source>
        <dbReference type="Proteomes" id="UP001054837"/>
    </source>
</evidence>
<keyword evidence="3" id="KW-1185">Reference proteome</keyword>
<reference evidence="2 3" key="1">
    <citation type="submission" date="2021-06" db="EMBL/GenBank/DDBJ databases">
        <title>Caerostris darwini draft genome.</title>
        <authorList>
            <person name="Kono N."/>
            <person name="Arakawa K."/>
        </authorList>
    </citation>
    <scope>NUCLEOTIDE SEQUENCE [LARGE SCALE GENOMIC DNA]</scope>
</reference>
<proteinExistence type="predicted"/>
<sequence>MEWTEEVQGDEERSKTKRETKRRSKSKLEEERSHQQDKDKKRNDAVKTELRRGNASLKWRWKRVEGHTTLGRWKKKWNQMSGRNEEG</sequence>
<protein>
    <submittedName>
        <fullName evidence="2">Uncharacterized protein</fullName>
    </submittedName>
</protein>
<feature type="region of interest" description="Disordered" evidence="1">
    <location>
        <begin position="1"/>
        <end position="55"/>
    </location>
</feature>
<gene>
    <name evidence="2" type="ORF">CDAR_448011</name>
</gene>
<dbReference type="AlphaFoldDB" id="A0AAV4PYH1"/>
<evidence type="ECO:0000313" key="2">
    <source>
        <dbReference type="EMBL" id="GIY02708.1"/>
    </source>
</evidence>
<organism evidence="2 3">
    <name type="scientific">Caerostris darwini</name>
    <dbReference type="NCBI Taxonomy" id="1538125"/>
    <lineage>
        <taxon>Eukaryota</taxon>
        <taxon>Metazoa</taxon>
        <taxon>Ecdysozoa</taxon>
        <taxon>Arthropoda</taxon>
        <taxon>Chelicerata</taxon>
        <taxon>Arachnida</taxon>
        <taxon>Araneae</taxon>
        <taxon>Araneomorphae</taxon>
        <taxon>Entelegynae</taxon>
        <taxon>Araneoidea</taxon>
        <taxon>Araneidae</taxon>
        <taxon>Caerostris</taxon>
    </lineage>
</organism>